<dbReference type="AlphaFoldDB" id="A0A840MHD6"/>
<dbReference type="InterPro" id="IPR000711">
    <property type="entry name" value="ATPase_OSCP/dsu"/>
</dbReference>
<dbReference type="GO" id="GO:0046933">
    <property type="term" value="F:proton-transporting ATP synthase activity, rotational mechanism"/>
    <property type="evidence" value="ECO:0007669"/>
    <property type="project" value="UniProtKB-UniRule"/>
</dbReference>
<keyword evidence="3 8" id="KW-0375">Hydrogen ion transport</keyword>
<dbReference type="NCBIfam" id="NF004402">
    <property type="entry name" value="PRK05758.2-2"/>
    <property type="match status" value="1"/>
</dbReference>
<accession>A0A840MHD6</accession>
<evidence type="ECO:0000313" key="9">
    <source>
        <dbReference type="EMBL" id="MBB5018068.1"/>
    </source>
</evidence>
<dbReference type="InterPro" id="IPR026015">
    <property type="entry name" value="ATP_synth_OSCP/delta_N_sf"/>
</dbReference>
<comment type="function">
    <text evidence="8">F(1)F(0) ATP synthase produces ATP from ADP in the presence of a proton or sodium gradient. F-type ATPases consist of two structural domains, F(1) containing the extramembraneous catalytic core and F(0) containing the membrane proton channel, linked together by a central stalk and a peripheral stalk. During catalysis, ATP synthesis in the catalytic domain of F(1) is coupled via a rotary mechanism of the central stalk subunits to proton translocation.</text>
</comment>
<keyword evidence="8" id="KW-1003">Cell membrane</keyword>
<evidence type="ECO:0000256" key="1">
    <source>
        <dbReference type="ARBA" id="ARBA00004370"/>
    </source>
</evidence>
<dbReference type="PANTHER" id="PTHR11910">
    <property type="entry name" value="ATP SYNTHASE DELTA CHAIN"/>
    <property type="match status" value="1"/>
</dbReference>
<evidence type="ECO:0000256" key="2">
    <source>
        <dbReference type="ARBA" id="ARBA00022448"/>
    </source>
</evidence>
<comment type="caution">
    <text evidence="9">The sequence shown here is derived from an EMBL/GenBank/DDBJ whole genome shotgun (WGS) entry which is preliminary data.</text>
</comment>
<proteinExistence type="inferred from homology"/>
<evidence type="ECO:0000256" key="5">
    <source>
        <dbReference type="ARBA" id="ARBA00023136"/>
    </source>
</evidence>
<evidence type="ECO:0000256" key="7">
    <source>
        <dbReference type="ARBA" id="ARBA00023310"/>
    </source>
</evidence>
<evidence type="ECO:0000256" key="8">
    <source>
        <dbReference type="HAMAP-Rule" id="MF_01416"/>
    </source>
</evidence>
<dbReference type="HAMAP" id="MF_01416">
    <property type="entry name" value="ATP_synth_delta_bact"/>
    <property type="match status" value="1"/>
</dbReference>
<evidence type="ECO:0000313" key="10">
    <source>
        <dbReference type="Proteomes" id="UP000575898"/>
    </source>
</evidence>
<dbReference type="NCBIfam" id="TIGR01145">
    <property type="entry name" value="ATP_synt_delta"/>
    <property type="match status" value="1"/>
</dbReference>
<dbReference type="RefSeq" id="WP_246490877.1">
    <property type="nucleotide sequence ID" value="NZ_JACHHY010000006.1"/>
</dbReference>
<comment type="similarity">
    <text evidence="8">Belongs to the ATPase delta chain family.</text>
</comment>
<reference evidence="9 10" key="1">
    <citation type="submission" date="2020-08" db="EMBL/GenBank/DDBJ databases">
        <title>Genomic Encyclopedia of Type Strains, Phase IV (KMG-IV): sequencing the most valuable type-strain genomes for metagenomic binning, comparative biology and taxonomic classification.</title>
        <authorList>
            <person name="Goeker M."/>
        </authorList>
    </citation>
    <scope>NUCLEOTIDE SEQUENCE [LARGE SCALE GENOMIC DNA]</scope>
    <source>
        <strain evidence="9 10">DSM 27165</strain>
    </source>
</reference>
<keyword evidence="6 8" id="KW-0139">CF(1)</keyword>
<dbReference type="SUPFAM" id="SSF47928">
    <property type="entry name" value="N-terminal domain of the delta subunit of the F1F0-ATP synthase"/>
    <property type="match status" value="1"/>
</dbReference>
<organism evidence="9 10">
    <name type="scientific">Chitinivorax tropicus</name>
    <dbReference type="NCBI Taxonomy" id="714531"/>
    <lineage>
        <taxon>Bacteria</taxon>
        <taxon>Pseudomonadati</taxon>
        <taxon>Pseudomonadota</taxon>
        <taxon>Betaproteobacteria</taxon>
        <taxon>Chitinivorax</taxon>
    </lineage>
</organism>
<keyword evidence="10" id="KW-1185">Reference proteome</keyword>
<name>A0A840MHD6_9PROT</name>
<dbReference type="GO" id="GO:0045259">
    <property type="term" value="C:proton-transporting ATP synthase complex"/>
    <property type="evidence" value="ECO:0007669"/>
    <property type="project" value="UniProtKB-KW"/>
</dbReference>
<keyword evidence="4 8" id="KW-0406">Ion transport</keyword>
<protein>
    <recommendedName>
        <fullName evidence="8">ATP synthase subunit delta</fullName>
    </recommendedName>
    <alternativeName>
        <fullName evidence="8">ATP synthase F(1) sector subunit delta</fullName>
    </alternativeName>
    <alternativeName>
        <fullName evidence="8">F-type ATPase subunit delta</fullName>
        <shortName evidence="8">F-ATPase subunit delta</shortName>
    </alternativeName>
</protein>
<dbReference type="PRINTS" id="PR00125">
    <property type="entry name" value="ATPASEDELTA"/>
</dbReference>
<evidence type="ECO:0000256" key="3">
    <source>
        <dbReference type="ARBA" id="ARBA00022781"/>
    </source>
</evidence>
<comment type="function">
    <text evidence="8">This protein is part of the stalk that links CF(0) to CF(1). It either transmits conformational changes from CF(0) to CF(1) or is implicated in proton conduction.</text>
</comment>
<dbReference type="Gene3D" id="1.10.520.20">
    <property type="entry name" value="N-terminal domain of the delta subunit of the F1F0-ATP synthase"/>
    <property type="match status" value="1"/>
</dbReference>
<sequence length="197" mass="21541">MQASMPIFWPRSKRNCKNLMAEIVTVARPYAEGLFRLAKESNAFAKWSDVLSVLAAVVGHDEVKEVVTNPKFSAGQVQSLLSDVLGDKADDQVKNLVKTLQENGRLTLLPEIAIQFEQLKSALNSTVDAHIVSAFPLDGAQLQALVAKLEARFKQKVDAQISVDPELLGGVRIEIGDEVIDASVRGKLQAMAFRLKS</sequence>
<evidence type="ECO:0000256" key="6">
    <source>
        <dbReference type="ARBA" id="ARBA00023196"/>
    </source>
</evidence>
<gene>
    <name evidence="8" type="primary">atpH</name>
    <name evidence="9" type="ORF">HNQ59_001353</name>
</gene>
<dbReference type="EMBL" id="JACHHY010000006">
    <property type="protein sequence ID" value="MBB5018068.1"/>
    <property type="molecule type" value="Genomic_DNA"/>
</dbReference>
<comment type="subcellular location">
    <subcellularLocation>
        <location evidence="8">Cell membrane</location>
        <topology evidence="8">Peripheral membrane protein</topology>
    </subcellularLocation>
    <subcellularLocation>
        <location evidence="1">Membrane</location>
    </subcellularLocation>
</comment>
<keyword evidence="2 8" id="KW-0813">Transport</keyword>
<evidence type="ECO:0000256" key="4">
    <source>
        <dbReference type="ARBA" id="ARBA00023065"/>
    </source>
</evidence>
<dbReference type="Pfam" id="PF00213">
    <property type="entry name" value="OSCP"/>
    <property type="match status" value="1"/>
</dbReference>
<keyword evidence="7 8" id="KW-0066">ATP synthesis</keyword>
<keyword evidence="5 8" id="KW-0472">Membrane</keyword>
<dbReference type="GO" id="GO:0005886">
    <property type="term" value="C:plasma membrane"/>
    <property type="evidence" value="ECO:0007669"/>
    <property type="project" value="UniProtKB-SubCell"/>
</dbReference>
<dbReference type="Proteomes" id="UP000575898">
    <property type="component" value="Unassembled WGS sequence"/>
</dbReference>